<reference evidence="5 6" key="1">
    <citation type="journal article" date="2011" name="Proc. Natl. Acad. Sci. U.S.A.">
        <title>Evolutionary erosion of yeast sex chromosomes by mating-type switching accidents.</title>
        <authorList>
            <person name="Gordon J.L."/>
            <person name="Armisen D."/>
            <person name="Proux-Wera E."/>
            <person name="Oheigeartaigh S.S."/>
            <person name="Byrne K.P."/>
            <person name="Wolfe K.H."/>
        </authorList>
    </citation>
    <scope>NUCLEOTIDE SEQUENCE [LARGE SCALE GENOMIC DNA]</scope>
    <source>
        <strain evidence="6">ATCC MYA-139 / BCRC 22969 / CBS 8797 / CCRC 22969 / KCTC 17520 / NBRC 10181 / NCYC 3082</strain>
    </source>
</reference>
<evidence type="ECO:0000256" key="1">
    <source>
        <dbReference type="ARBA" id="ARBA00022553"/>
    </source>
</evidence>
<dbReference type="HOGENOM" id="CLU_436821_0_0_1"/>
<reference evidence="6" key="2">
    <citation type="submission" date="2012-08" db="EMBL/GenBank/DDBJ databases">
        <title>Genome sequence of Kazachstania naganishii.</title>
        <authorList>
            <person name="Gordon J.L."/>
            <person name="Armisen D."/>
            <person name="Proux-Wera E."/>
            <person name="OhEigeartaigh S.S."/>
            <person name="Byrne K.P."/>
            <person name="Wolfe K.H."/>
        </authorList>
    </citation>
    <scope>NUCLEOTIDE SEQUENCE [LARGE SCALE GENOMIC DNA]</scope>
    <source>
        <strain evidence="6">ATCC MYA-139 / BCRC 22969 / CBS 8797 / CCRC 22969 / KCTC 17520 / NBRC 10181 / NCYC 3082</strain>
    </source>
</reference>
<dbReference type="InterPro" id="IPR032640">
    <property type="entry name" value="AMPK1_CBM"/>
</dbReference>
<dbReference type="STRING" id="1071383.J7S8A1"/>
<dbReference type="AlphaFoldDB" id="J7S8A1"/>
<dbReference type="SUPFAM" id="SSF81296">
    <property type="entry name" value="E set domains"/>
    <property type="match status" value="1"/>
</dbReference>
<feature type="compositionally biased region" description="Polar residues" evidence="3">
    <location>
        <begin position="594"/>
        <end position="605"/>
    </location>
</feature>
<dbReference type="EMBL" id="HE978319">
    <property type="protein sequence ID" value="CCK70801.1"/>
    <property type="molecule type" value="Genomic_DNA"/>
</dbReference>
<name>J7S8A1_HUIN7</name>
<feature type="compositionally biased region" description="Low complexity" evidence="3">
    <location>
        <begin position="566"/>
        <end position="575"/>
    </location>
</feature>
<sequence length="626" mass="68506">MAEEYTFMWGTGPTGVVITGDFDGWVGTTHMEFNEGHQKFEAVLPVSFDSDGRFVFKFVVDGEWAVSQDYKIETDEFGNQNNYIEGHDMIVQAEEREKNRGELAGADMLNEELSHELQVEKHELEQTTQEQDPGKHMQGRMQRMMEEPEPVSAAVGVLDTDPVPVRELSQSEEDLMDVSRAEDAAASGSDFETASVTDSQEDGEAPVNVPGYLPHPQTSVVAKSATPTADSITEEPSVTGAVNPLVNFRPDRKKQLVVAEQTQRGADAEDSEQSSFQHMAGVFAAKEKVDAVPAQRGDVTTDRADEPVTETAQSSTADLNGAEVSKDQSLETAPPLPDEIAKEVAQEPVQEPVQESVQEPVQEPTAETPNNLANSTEPDGKSITAVVPTSVDAESPSKRRKLKIKKKVRRNKKTGERVVVQEVIHELDENDNIIATYSSMEEAEQQGRNVAATDASPTLETNSNNDARLFEIQSVNSSRSNTVSIEAEPPQRKKDAVEEAPKYTERVEKVAEKPKPAEATKEAEAATNAGSKSTPKTETDAEVKPKAETKSKSKSKTKPKSETDAKASTNATTTKAKTDHKKQSKTSTSTAKKNQNPNQKRSTATGRDEQRKKEGGFFGKMRKFLL</sequence>
<feature type="region of interest" description="Disordered" evidence="3">
    <location>
        <begin position="293"/>
        <end position="411"/>
    </location>
</feature>
<feature type="compositionally biased region" description="Basic residues" evidence="3">
    <location>
        <begin position="398"/>
        <end position="411"/>
    </location>
</feature>
<dbReference type="KEGG" id="kng:KNAG_0F01330"/>
<dbReference type="GO" id="GO:0007165">
    <property type="term" value="P:signal transduction"/>
    <property type="evidence" value="ECO:0007669"/>
    <property type="project" value="TreeGrafter"/>
</dbReference>
<feature type="domain" description="AMP-activated protein kinase glycogen-binding" evidence="4">
    <location>
        <begin position="5"/>
        <end position="85"/>
    </location>
</feature>
<dbReference type="OMA" id="THMEFNE"/>
<dbReference type="Gene3D" id="2.60.40.10">
    <property type="entry name" value="Immunoglobulins"/>
    <property type="match status" value="1"/>
</dbReference>
<evidence type="ECO:0000259" key="4">
    <source>
        <dbReference type="Pfam" id="PF16561"/>
    </source>
</evidence>
<accession>J7S8A1</accession>
<dbReference type="GO" id="GO:0031588">
    <property type="term" value="C:nucleotide-activated protein kinase complex"/>
    <property type="evidence" value="ECO:0007669"/>
    <property type="project" value="TreeGrafter"/>
</dbReference>
<feature type="region of interest" description="Disordered" evidence="3">
    <location>
        <begin position="170"/>
        <end position="215"/>
    </location>
</feature>
<feature type="compositionally biased region" description="Polar residues" evidence="3">
    <location>
        <begin position="455"/>
        <end position="466"/>
    </location>
</feature>
<evidence type="ECO:0000256" key="3">
    <source>
        <dbReference type="SAM" id="MobiDB-lite"/>
    </source>
</evidence>
<dbReference type="InterPro" id="IPR050827">
    <property type="entry name" value="CRP1_MDG1_kinase"/>
</dbReference>
<protein>
    <recommendedName>
        <fullName evidence="4">AMP-activated protein kinase glycogen-binding domain-containing protein</fullName>
    </recommendedName>
</protein>
<dbReference type="OrthoDB" id="5976022at2759"/>
<dbReference type="GeneID" id="34526516"/>
<dbReference type="eggNOG" id="KOG1616">
    <property type="taxonomic scope" value="Eukaryota"/>
</dbReference>
<dbReference type="InterPro" id="IPR014756">
    <property type="entry name" value="Ig_E-set"/>
</dbReference>
<gene>
    <name evidence="5" type="primary">KNAG0F01330</name>
    <name evidence="5" type="ordered locus">KNAG_0F01330</name>
</gene>
<dbReference type="GO" id="GO:0005737">
    <property type="term" value="C:cytoplasm"/>
    <property type="evidence" value="ECO:0007669"/>
    <property type="project" value="TreeGrafter"/>
</dbReference>
<keyword evidence="1" id="KW-0597">Phosphoprotein</keyword>
<feature type="region of interest" description="Disordered" evidence="3">
    <location>
        <begin position="441"/>
        <end position="626"/>
    </location>
</feature>
<proteinExistence type="inferred from homology"/>
<evidence type="ECO:0000313" key="5">
    <source>
        <dbReference type="EMBL" id="CCK70801.1"/>
    </source>
</evidence>
<dbReference type="GO" id="GO:0019901">
    <property type="term" value="F:protein kinase binding"/>
    <property type="evidence" value="ECO:0007669"/>
    <property type="project" value="TreeGrafter"/>
</dbReference>
<dbReference type="CDD" id="cd02859">
    <property type="entry name" value="E_set_AMPKbeta_like_N"/>
    <property type="match status" value="1"/>
</dbReference>
<dbReference type="GO" id="GO:0005634">
    <property type="term" value="C:nucleus"/>
    <property type="evidence" value="ECO:0007669"/>
    <property type="project" value="TreeGrafter"/>
</dbReference>
<evidence type="ECO:0000256" key="2">
    <source>
        <dbReference type="ARBA" id="ARBA00038216"/>
    </source>
</evidence>
<dbReference type="Proteomes" id="UP000006310">
    <property type="component" value="Chromosome 6"/>
</dbReference>
<comment type="similarity">
    <text evidence="2">Belongs to the CRP1/MDG1 family.</text>
</comment>
<keyword evidence="6" id="KW-1185">Reference proteome</keyword>
<dbReference type="PANTHER" id="PTHR10343:SF81">
    <property type="entry name" value="CRUCIFORM DNA-RECOGNIZING PROTEIN 1-RELATED"/>
    <property type="match status" value="1"/>
</dbReference>
<dbReference type="RefSeq" id="XP_022465047.1">
    <property type="nucleotide sequence ID" value="XM_022608565.1"/>
</dbReference>
<evidence type="ECO:0000313" key="6">
    <source>
        <dbReference type="Proteomes" id="UP000006310"/>
    </source>
</evidence>
<dbReference type="InterPro" id="IPR013783">
    <property type="entry name" value="Ig-like_fold"/>
</dbReference>
<organism evidence="5 6">
    <name type="scientific">Huiozyma naganishii (strain ATCC MYA-139 / BCRC 22969 / CBS 8797 / KCTC 17520 / NBRC 10181 / NCYC 3082 / Yp74L-3)</name>
    <name type="common">Yeast</name>
    <name type="synonym">Kazachstania naganishii</name>
    <dbReference type="NCBI Taxonomy" id="1071383"/>
    <lineage>
        <taxon>Eukaryota</taxon>
        <taxon>Fungi</taxon>
        <taxon>Dikarya</taxon>
        <taxon>Ascomycota</taxon>
        <taxon>Saccharomycotina</taxon>
        <taxon>Saccharomycetes</taxon>
        <taxon>Saccharomycetales</taxon>
        <taxon>Saccharomycetaceae</taxon>
        <taxon>Huiozyma</taxon>
    </lineage>
</organism>
<feature type="compositionally biased region" description="Basic and acidic residues" evidence="3">
    <location>
        <begin position="489"/>
        <end position="524"/>
    </location>
</feature>
<feature type="compositionally biased region" description="Basic and acidic residues" evidence="3">
    <location>
        <begin position="535"/>
        <end position="551"/>
    </location>
</feature>
<feature type="compositionally biased region" description="Basic and acidic residues" evidence="3">
    <location>
        <begin position="606"/>
        <end position="615"/>
    </location>
</feature>
<feature type="compositionally biased region" description="Polar residues" evidence="3">
    <location>
        <begin position="353"/>
        <end position="377"/>
    </location>
</feature>
<feature type="compositionally biased region" description="Polar residues" evidence="3">
    <location>
        <begin position="473"/>
        <end position="484"/>
    </location>
</feature>
<dbReference type="Pfam" id="PF16561">
    <property type="entry name" value="AMPK1_CBM"/>
    <property type="match status" value="1"/>
</dbReference>
<dbReference type="PANTHER" id="PTHR10343">
    <property type="entry name" value="5'-AMP-ACTIVATED PROTEIN KINASE , BETA SUBUNIT"/>
    <property type="match status" value="1"/>
</dbReference>